<evidence type="ECO:0000256" key="13">
    <source>
        <dbReference type="SAM" id="Phobius"/>
    </source>
</evidence>
<dbReference type="SMART" id="SM00387">
    <property type="entry name" value="HATPase_c"/>
    <property type="match status" value="1"/>
</dbReference>
<dbReference type="Gene3D" id="6.10.340.10">
    <property type="match status" value="1"/>
</dbReference>
<dbReference type="FunFam" id="1.10.287.130:FF:000001">
    <property type="entry name" value="Two-component sensor histidine kinase"/>
    <property type="match status" value="1"/>
</dbReference>
<dbReference type="CDD" id="cd00082">
    <property type="entry name" value="HisKA"/>
    <property type="match status" value="1"/>
</dbReference>
<keyword evidence="5" id="KW-0597">Phosphoprotein</keyword>
<comment type="cofactor">
    <cofactor evidence="2">
        <name>a divalent metal cation</name>
        <dbReference type="ChEBI" id="CHEBI:60240"/>
    </cofactor>
</comment>
<keyword evidence="7 13" id="KW-0812">Transmembrane</keyword>
<comment type="catalytic activity">
    <reaction evidence="1">
        <text>ATP + protein L-histidine = ADP + protein N-phospho-L-histidine.</text>
        <dbReference type="EC" id="2.7.13.3"/>
    </reaction>
</comment>
<protein>
    <recommendedName>
        <fullName evidence="4">histidine kinase</fullName>
        <ecNumber evidence="4">2.7.13.3</ecNumber>
    </recommendedName>
</protein>
<dbReference type="FunFam" id="3.30.565.10:FF:000006">
    <property type="entry name" value="Sensor histidine kinase WalK"/>
    <property type="match status" value="1"/>
</dbReference>
<feature type="region of interest" description="Disordered" evidence="12">
    <location>
        <begin position="579"/>
        <end position="632"/>
    </location>
</feature>
<feature type="compositionally biased region" description="Polar residues" evidence="12">
    <location>
        <begin position="623"/>
        <end position="632"/>
    </location>
</feature>
<dbReference type="SMART" id="SM00388">
    <property type="entry name" value="HisKA"/>
    <property type="match status" value="1"/>
</dbReference>
<dbReference type="InterPro" id="IPR004358">
    <property type="entry name" value="Sig_transdc_His_kin-like_C"/>
</dbReference>
<dbReference type="RefSeq" id="WP_085018863.1">
    <property type="nucleotide sequence ID" value="NZ_BMHD01000002.1"/>
</dbReference>
<dbReference type="Pfam" id="PF02518">
    <property type="entry name" value="HATPase_c"/>
    <property type="match status" value="1"/>
</dbReference>
<evidence type="ECO:0000256" key="9">
    <source>
        <dbReference type="ARBA" id="ARBA00022989"/>
    </source>
</evidence>
<name>A0A1X9LHQ1_9MICO</name>
<evidence type="ECO:0000256" key="7">
    <source>
        <dbReference type="ARBA" id="ARBA00022692"/>
    </source>
</evidence>
<dbReference type="PANTHER" id="PTHR45436:SF5">
    <property type="entry name" value="SENSOR HISTIDINE KINASE TRCS"/>
    <property type="match status" value="1"/>
</dbReference>
<dbReference type="EC" id="2.7.13.3" evidence="4"/>
<gene>
    <name evidence="14" type="ORF">B5808_05425</name>
</gene>
<reference evidence="14 15" key="1">
    <citation type="submission" date="2017-04" db="EMBL/GenBank/DDBJ databases">
        <authorList>
            <person name="Afonso C.L."/>
            <person name="Miller P.J."/>
            <person name="Scott M.A."/>
            <person name="Spackman E."/>
            <person name="Goraichik I."/>
            <person name="Dimitrov K.M."/>
            <person name="Suarez D.L."/>
            <person name="Swayne D.E."/>
        </authorList>
    </citation>
    <scope>NUCLEOTIDE SEQUENCE [LARGE SCALE GENOMIC DNA]</scope>
    <source>
        <strain evidence="15">XA(T)</strain>
    </source>
</reference>
<dbReference type="Pfam" id="PF00672">
    <property type="entry name" value="HAMP"/>
    <property type="match status" value="1"/>
</dbReference>
<dbReference type="GO" id="GO:0005886">
    <property type="term" value="C:plasma membrane"/>
    <property type="evidence" value="ECO:0007669"/>
    <property type="project" value="UniProtKB-SubCell"/>
</dbReference>
<evidence type="ECO:0000313" key="14">
    <source>
        <dbReference type="EMBL" id="ARJ04725.1"/>
    </source>
</evidence>
<keyword evidence="15" id="KW-1185">Reference proteome</keyword>
<feature type="region of interest" description="Disordered" evidence="12">
    <location>
        <begin position="377"/>
        <end position="415"/>
    </location>
</feature>
<dbReference type="CDD" id="cd06225">
    <property type="entry name" value="HAMP"/>
    <property type="match status" value="1"/>
</dbReference>
<evidence type="ECO:0000256" key="5">
    <source>
        <dbReference type="ARBA" id="ARBA00022553"/>
    </source>
</evidence>
<dbReference type="InterPro" id="IPR003661">
    <property type="entry name" value="HisK_dim/P_dom"/>
</dbReference>
<dbReference type="InterPro" id="IPR036097">
    <property type="entry name" value="HisK_dim/P_sf"/>
</dbReference>
<dbReference type="PRINTS" id="PR00344">
    <property type="entry name" value="BCTRLSENSOR"/>
</dbReference>
<proteinExistence type="predicted"/>
<dbReference type="InterPro" id="IPR036890">
    <property type="entry name" value="HATPase_C_sf"/>
</dbReference>
<dbReference type="InterPro" id="IPR005467">
    <property type="entry name" value="His_kinase_dom"/>
</dbReference>
<evidence type="ECO:0000256" key="6">
    <source>
        <dbReference type="ARBA" id="ARBA00022679"/>
    </source>
</evidence>
<dbReference type="Proteomes" id="UP000192775">
    <property type="component" value="Chromosome"/>
</dbReference>
<dbReference type="Gene3D" id="3.30.565.10">
    <property type="entry name" value="Histidine kinase-like ATPase, C-terminal domain"/>
    <property type="match status" value="1"/>
</dbReference>
<evidence type="ECO:0000256" key="1">
    <source>
        <dbReference type="ARBA" id="ARBA00000085"/>
    </source>
</evidence>
<dbReference type="STRING" id="1619308.B5808_05425"/>
<evidence type="ECO:0000256" key="2">
    <source>
        <dbReference type="ARBA" id="ARBA00001968"/>
    </source>
</evidence>
<evidence type="ECO:0000256" key="11">
    <source>
        <dbReference type="ARBA" id="ARBA00023136"/>
    </source>
</evidence>
<feature type="transmembrane region" description="Helical" evidence="13">
    <location>
        <begin position="21"/>
        <end position="45"/>
    </location>
</feature>
<dbReference type="SUPFAM" id="SSF47384">
    <property type="entry name" value="Homodimeric domain of signal transducing histidine kinase"/>
    <property type="match status" value="1"/>
</dbReference>
<evidence type="ECO:0000256" key="10">
    <source>
        <dbReference type="ARBA" id="ARBA00023012"/>
    </source>
</evidence>
<keyword evidence="11 13" id="KW-0472">Membrane</keyword>
<keyword evidence="8" id="KW-0418">Kinase</keyword>
<dbReference type="PANTHER" id="PTHR45436">
    <property type="entry name" value="SENSOR HISTIDINE KINASE YKOH"/>
    <property type="match status" value="1"/>
</dbReference>
<feature type="compositionally biased region" description="Low complexity" evidence="12">
    <location>
        <begin position="377"/>
        <end position="401"/>
    </location>
</feature>
<evidence type="ECO:0000256" key="8">
    <source>
        <dbReference type="ARBA" id="ARBA00022777"/>
    </source>
</evidence>
<dbReference type="PROSITE" id="PS50885">
    <property type="entry name" value="HAMP"/>
    <property type="match status" value="1"/>
</dbReference>
<dbReference type="EMBL" id="CP020715">
    <property type="protein sequence ID" value="ARJ04725.1"/>
    <property type="molecule type" value="Genomic_DNA"/>
</dbReference>
<dbReference type="KEGG" id="cphy:B5808_05425"/>
<feature type="transmembrane region" description="Helical" evidence="13">
    <location>
        <begin position="172"/>
        <end position="195"/>
    </location>
</feature>
<evidence type="ECO:0000256" key="3">
    <source>
        <dbReference type="ARBA" id="ARBA00004236"/>
    </source>
</evidence>
<dbReference type="SUPFAM" id="SSF158472">
    <property type="entry name" value="HAMP domain-like"/>
    <property type="match status" value="1"/>
</dbReference>
<accession>A0A1X9LHQ1</accession>
<keyword evidence="10" id="KW-0902">Two-component regulatory system</keyword>
<keyword evidence="9 13" id="KW-1133">Transmembrane helix</keyword>
<comment type="subcellular location">
    <subcellularLocation>
        <location evidence="3">Cell membrane</location>
    </subcellularLocation>
</comment>
<dbReference type="GO" id="GO:0000155">
    <property type="term" value="F:phosphorelay sensor kinase activity"/>
    <property type="evidence" value="ECO:0007669"/>
    <property type="project" value="InterPro"/>
</dbReference>
<keyword evidence="6" id="KW-0808">Transferase</keyword>
<dbReference type="Gene3D" id="1.10.287.130">
    <property type="match status" value="1"/>
</dbReference>
<dbReference type="InterPro" id="IPR050428">
    <property type="entry name" value="TCS_sensor_his_kinase"/>
</dbReference>
<organism evidence="14 15">
    <name type="scientific">Cnuibacter physcomitrellae</name>
    <dbReference type="NCBI Taxonomy" id="1619308"/>
    <lineage>
        <taxon>Bacteria</taxon>
        <taxon>Bacillati</taxon>
        <taxon>Actinomycetota</taxon>
        <taxon>Actinomycetes</taxon>
        <taxon>Micrococcales</taxon>
        <taxon>Microbacteriaceae</taxon>
        <taxon>Cnuibacter</taxon>
    </lineage>
</organism>
<evidence type="ECO:0000313" key="15">
    <source>
        <dbReference type="Proteomes" id="UP000192775"/>
    </source>
</evidence>
<evidence type="ECO:0000256" key="12">
    <source>
        <dbReference type="SAM" id="MobiDB-lite"/>
    </source>
</evidence>
<dbReference type="InterPro" id="IPR003594">
    <property type="entry name" value="HATPase_dom"/>
</dbReference>
<evidence type="ECO:0000256" key="4">
    <source>
        <dbReference type="ARBA" id="ARBA00012438"/>
    </source>
</evidence>
<dbReference type="PROSITE" id="PS50109">
    <property type="entry name" value="HIS_KIN"/>
    <property type="match status" value="1"/>
</dbReference>
<dbReference type="AlphaFoldDB" id="A0A1X9LHQ1"/>
<dbReference type="GO" id="GO:0005509">
    <property type="term" value="F:calcium ion binding"/>
    <property type="evidence" value="ECO:0007669"/>
    <property type="project" value="UniProtKB-ARBA"/>
</dbReference>
<feature type="compositionally biased region" description="Low complexity" evidence="12">
    <location>
        <begin position="591"/>
        <end position="614"/>
    </location>
</feature>
<dbReference type="Pfam" id="PF00512">
    <property type="entry name" value="HisKA"/>
    <property type="match status" value="1"/>
</dbReference>
<dbReference type="SUPFAM" id="SSF55874">
    <property type="entry name" value="ATPase domain of HSP90 chaperone/DNA topoisomerase II/histidine kinase"/>
    <property type="match status" value="1"/>
</dbReference>
<dbReference type="InterPro" id="IPR003660">
    <property type="entry name" value="HAMP_dom"/>
</dbReference>
<dbReference type="SMART" id="SM00304">
    <property type="entry name" value="HAMP"/>
    <property type="match status" value="1"/>
</dbReference>
<sequence>MHNALLKQWNSISLRTKITGVTVLMLTFGLVVSGIGTMLVLRSYLLTQVDSQLDSAAKDPSPFLGPGAEPGEFKLQDIQSAPDDYFVGLYDASGNLLISNWGANDTNAMPSAAVSLDSTNLLEGKVFTTESLDQRTEWHAVSTIVYIGTDGSQGSIVIAQALTATERTTATYLSIFLAFGIGVVILGAMLTRLLVTSTFGPLRAVERTAAAIADGDFSQRLSDDIPNTEVGRLNRSLNTMLSRIDRAFADRARTIDQMRRFVGDASHELRTPLVSVRGYAELYRMGALQTPEDVASAMERIEKEAIRMSTLVEDLLELARLDETRPLQLSRVDLVPLAMDAAMDARASSPQRVISVITPLGPSEVAITPVLPALDAAPAPAPAPASSSESSAVAPESAPAPTGVAPAKPPRGVSTATRPIAALGARLRRRGRTAPVPIPGIAQSADETAPIPTASLTRPIVLAEENKIRQVIANLVGNALRYTPDDSPIDIAVSADDTRRVAVLDVIDHGEGIPPQIREKIFQRFWRADTSRARETGGSGLGLAIVASIVATHQGTVEALETPGGGATFRVTLPLVPVPGSPAPTPRDARAAAAASAATPPASASASASATPTDADGDEGEGPSSTTTAYLS</sequence>